<keyword evidence="3 6" id="KW-0378">Hydrolase</keyword>
<dbReference type="Pfam" id="PF01432">
    <property type="entry name" value="Peptidase_M3"/>
    <property type="match status" value="1"/>
</dbReference>
<dbReference type="InterPro" id="IPR024080">
    <property type="entry name" value="Neurolysin/TOP_N"/>
</dbReference>
<keyword evidence="1 6" id="KW-0645">Protease</keyword>
<dbReference type="AlphaFoldDB" id="A0A194UPN6"/>
<dbReference type="SUPFAM" id="SSF55486">
    <property type="entry name" value="Metalloproteases ('zincins'), catalytic domain"/>
    <property type="match status" value="1"/>
</dbReference>
<dbReference type="GO" id="GO:0046872">
    <property type="term" value="F:metal ion binding"/>
    <property type="evidence" value="ECO:0007669"/>
    <property type="project" value="UniProtKB-UniRule"/>
</dbReference>
<dbReference type="Gene3D" id="1.20.1050.40">
    <property type="entry name" value="Endopeptidase. Chain P, domain 1"/>
    <property type="match status" value="1"/>
</dbReference>
<evidence type="ECO:0000256" key="5">
    <source>
        <dbReference type="ARBA" id="ARBA00023049"/>
    </source>
</evidence>
<dbReference type="InterPro" id="IPR001567">
    <property type="entry name" value="Pept_M3A_M3B_dom"/>
</dbReference>
<gene>
    <name evidence="8" type="ORF">VP1G_00967</name>
</gene>
<accession>A0A194UPN6</accession>
<proteinExistence type="inferred from homology"/>
<dbReference type="Gene3D" id="1.10.1370.40">
    <property type="match status" value="1"/>
</dbReference>
<evidence type="ECO:0000313" key="9">
    <source>
        <dbReference type="Proteomes" id="UP000078576"/>
    </source>
</evidence>
<keyword evidence="2 6" id="KW-0479">Metal-binding</keyword>
<dbReference type="GO" id="GO:0005758">
    <property type="term" value="C:mitochondrial intermembrane space"/>
    <property type="evidence" value="ECO:0007669"/>
    <property type="project" value="TreeGrafter"/>
</dbReference>
<evidence type="ECO:0000256" key="3">
    <source>
        <dbReference type="ARBA" id="ARBA00022801"/>
    </source>
</evidence>
<comment type="similarity">
    <text evidence="6">Belongs to the peptidase M3 family.</text>
</comment>
<keyword evidence="4 6" id="KW-0862">Zinc</keyword>
<evidence type="ECO:0000256" key="1">
    <source>
        <dbReference type="ARBA" id="ARBA00022670"/>
    </source>
</evidence>
<keyword evidence="9" id="KW-1185">Reference proteome</keyword>
<protein>
    <submittedName>
        <fullName evidence="8">Saccharolysin</fullName>
    </submittedName>
</protein>
<evidence type="ECO:0000256" key="2">
    <source>
        <dbReference type="ARBA" id="ARBA00022723"/>
    </source>
</evidence>
<dbReference type="GO" id="GO:0004222">
    <property type="term" value="F:metalloendopeptidase activity"/>
    <property type="evidence" value="ECO:0007669"/>
    <property type="project" value="InterPro"/>
</dbReference>
<evidence type="ECO:0000259" key="7">
    <source>
        <dbReference type="Pfam" id="PF01432"/>
    </source>
</evidence>
<dbReference type="PANTHER" id="PTHR11804">
    <property type="entry name" value="PROTEASE M3 THIMET OLIGOPEPTIDASE-RELATED"/>
    <property type="match status" value="1"/>
</dbReference>
<name>A0A194UPN6_CYTMA</name>
<sequence length="558" mass="65149">MHHHDRIPPQLPPLFGGTPQSLLQEAKATVAHIKAMWDQVVLKVTPETATIENVILPVAHNENETKLHVDVIYFLATVHPVVEMREAAKDARRFIDDAEVDLYLRDDMFRLVDTIWKKTHETSTEPEIYRFLLKFHAQFLRNGCDLEGPARDQFERDIKRLNKLTNEYRSNLDNDQSGMWVTQADLDGLPTDFIGALRKGEGENQDLVWVNMKRPHIARILKFARSEYTRRRYYIQHLNRVPANIPLNREIILLRDSLARQKGWNSWAGLKMSEKMMKSPEKVLSILAEMHPRLYEKGLREADDLLTLKKADVADPKTKLFFWDILFYENAKQENAAYIDNKVVMEYFEVNSVVKRILSVYERLFDIDFELVTPEQAAQLHGDKYRDSTWQEDVFFYMVWDKGNEDSFLGYIYFDLHPRLGKYTHAGHHNLQKACLNLESTTCYSTNGFERRDGTRYYPCAALMMNYAKPSGSSPSLLNVGEVRSLFHEVGHGMHNILSVTKFARFHGPKVDKDFVETPSILFEYFLWTPQHIREVSCHYSYISPEYKEAWHSAHPDE</sequence>
<comment type="cofactor">
    <cofactor evidence="6">
        <name>Zn(2+)</name>
        <dbReference type="ChEBI" id="CHEBI:29105"/>
    </cofactor>
    <text evidence="6">Binds 1 zinc ion.</text>
</comment>
<feature type="domain" description="Peptidase M3A/M3B catalytic" evidence="7">
    <location>
        <begin position="222"/>
        <end position="544"/>
    </location>
</feature>
<evidence type="ECO:0000256" key="6">
    <source>
        <dbReference type="RuleBase" id="RU003435"/>
    </source>
</evidence>
<dbReference type="GO" id="GO:0006518">
    <property type="term" value="P:peptide metabolic process"/>
    <property type="evidence" value="ECO:0007669"/>
    <property type="project" value="TreeGrafter"/>
</dbReference>
<dbReference type="PANTHER" id="PTHR11804:SF84">
    <property type="entry name" value="SACCHAROLYSIN"/>
    <property type="match status" value="1"/>
</dbReference>
<dbReference type="EMBL" id="KN714669">
    <property type="protein sequence ID" value="KUI53624.1"/>
    <property type="molecule type" value="Genomic_DNA"/>
</dbReference>
<dbReference type="Proteomes" id="UP000078576">
    <property type="component" value="Unassembled WGS sequence"/>
</dbReference>
<evidence type="ECO:0000256" key="4">
    <source>
        <dbReference type="ARBA" id="ARBA00022833"/>
    </source>
</evidence>
<dbReference type="FunFam" id="3.40.390.10:FF:000074">
    <property type="entry name" value="Metalloprotease"/>
    <property type="match status" value="1"/>
</dbReference>
<dbReference type="InterPro" id="IPR045090">
    <property type="entry name" value="Pept_M3A_M3B"/>
</dbReference>
<reference evidence="9" key="1">
    <citation type="submission" date="2014-12" db="EMBL/GenBank/DDBJ databases">
        <title>Genome Sequence of Valsa Canker Pathogens Uncovers a Specific Adaption of Colonization on Woody Bark.</title>
        <authorList>
            <person name="Yin Z."/>
            <person name="Liu H."/>
            <person name="Gao X."/>
            <person name="Li Z."/>
            <person name="Song N."/>
            <person name="Ke X."/>
            <person name="Dai Q."/>
            <person name="Wu Y."/>
            <person name="Sun Y."/>
            <person name="Xu J.-R."/>
            <person name="Kang Z.K."/>
            <person name="Wang L."/>
            <person name="Huang L."/>
        </authorList>
    </citation>
    <scope>NUCLEOTIDE SEQUENCE [LARGE SCALE GENOMIC DNA]</scope>
    <source>
        <strain evidence="9">SXYL134</strain>
    </source>
</reference>
<evidence type="ECO:0000313" key="8">
    <source>
        <dbReference type="EMBL" id="KUI53624.1"/>
    </source>
</evidence>
<organism evidence="8 9">
    <name type="scientific">Cytospora mali</name>
    <name type="common">Apple Valsa canker fungus</name>
    <name type="synonym">Valsa mali</name>
    <dbReference type="NCBI Taxonomy" id="578113"/>
    <lineage>
        <taxon>Eukaryota</taxon>
        <taxon>Fungi</taxon>
        <taxon>Dikarya</taxon>
        <taxon>Ascomycota</taxon>
        <taxon>Pezizomycotina</taxon>
        <taxon>Sordariomycetes</taxon>
        <taxon>Sordariomycetidae</taxon>
        <taxon>Diaporthales</taxon>
        <taxon>Cytosporaceae</taxon>
        <taxon>Cytospora</taxon>
    </lineage>
</organism>
<dbReference type="OrthoDB" id="534666at2759"/>
<keyword evidence="5 6" id="KW-0482">Metalloprotease</keyword>
<dbReference type="GO" id="GO:0006508">
    <property type="term" value="P:proteolysis"/>
    <property type="evidence" value="ECO:0007669"/>
    <property type="project" value="UniProtKB-KW"/>
</dbReference>